<dbReference type="Gene3D" id="1.10.1740.10">
    <property type="match status" value="1"/>
</dbReference>
<proteinExistence type="inferred from homology"/>
<dbReference type="InterPro" id="IPR039425">
    <property type="entry name" value="RNA_pol_sigma-70-like"/>
</dbReference>
<evidence type="ECO:0000256" key="1">
    <source>
        <dbReference type="ARBA" id="ARBA00010641"/>
    </source>
</evidence>
<feature type="domain" description="RNA polymerase sigma factor 70 region 4 type 2" evidence="6">
    <location>
        <begin position="119"/>
        <end position="170"/>
    </location>
</feature>
<dbReference type="RefSeq" id="WP_344767560.1">
    <property type="nucleotide sequence ID" value="NZ_BAABAK010000012.1"/>
</dbReference>
<reference evidence="8" key="1">
    <citation type="journal article" date="2019" name="Int. J. Syst. Evol. Microbiol.">
        <title>The Global Catalogue of Microorganisms (GCM) 10K type strain sequencing project: providing services to taxonomists for standard genome sequencing and annotation.</title>
        <authorList>
            <consortium name="The Broad Institute Genomics Platform"/>
            <consortium name="The Broad Institute Genome Sequencing Center for Infectious Disease"/>
            <person name="Wu L."/>
            <person name="Ma J."/>
        </authorList>
    </citation>
    <scope>NUCLEOTIDE SEQUENCE [LARGE SCALE GENOMIC DNA]</scope>
    <source>
        <strain evidence="8">JCM 17338</strain>
    </source>
</reference>
<keyword evidence="2" id="KW-0805">Transcription regulation</keyword>
<dbReference type="SUPFAM" id="SSF88659">
    <property type="entry name" value="Sigma3 and sigma4 domains of RNA polymerase sigma factors"/>
    <property type="match status" value="1"/>
</dbReference>
<evidence type="ECO:0000313" key="8">
    <source>
        <dbReference type="Proteomes" id="UP001501081"/>
    </source>
</evidence>
<organism evidence="7 8">
    <name type="scientific">Pedobacter ginsengiterrae</name>
    <dbReference type="NCBI Taxonomy" id="871696"/>
    <lineage>
        <taxon>Bacteria</taxon>
        <taxon>Pseudomonadati</taxon>
        <taxon>Bacteroidota</taxon>
        <taxon>Sphingobacteriia</taxon>
        <taxon>Sphingobacteriales</taxon>
        <taxon>Sphingobacteriaceae</taxon>
        <taxon>Pedobacter</taxon>
    </lineage>
</organism>
<dbReference type="CDD" id="cd06171">
    <property type="entry name" value="Sigma70_r4"/>
    <property type="match status" value="1"/>
</dbReference>
<dbReference type="InterPro" id="IPR013325">
    <property type="entry name" value="RNA_pol_sigma_r2"/>
</dbReference>
<evidence type="ECO:0000256" key="2">
    <source>
        <dbReference type="ARBA" id="ARBA00023015"/>
    </source>
</evidence>
<dbReference type="NCBIfam" id="TIGR02937">
    <property type="entry name" value="sigma70-ECF"/>
    <property type="match status" value="1"/>
</dbReference>
<dbReference type="Gene3D" id="1.10.10.10">
    <property type="entry name" value="Winged helix-like DNA-binding domain superfamily/Winged helix DNA-binding domain"/>
    <property type="match status" value="1"/>
</dbReference>
<gene>
    <name evidence="7" type="ORF">GCM10022246_25270</name>
</gene>
<dbReference type="SUPFAM" id="SSF88946">
    <property type="entry name" value="Sigma2 domain of RNA polymerase sigma factors"/>
    <property type="match status" value="1"/>
</dbReference>
<evidence type="ECO:0000256" key="4">
    <source>
        <dbReference type="ARBA" id="ARBA00023163"/>
    </source>
</evidence>
<evidence type="ECO:0000256" key="3">
    <source>
        <dbReference type="ARBA" id="ARBA00023082"/>
    </source>
</evidence>
<dbReference type="PANTHER" id="PTHR43133:SF46">
    <property type="entry name" value="RNA POLYMERASE SIGMA-70 FACTOR ECF SUBFAMILY"/>
    <property type="match status" value="1"/>
</dbReference>
<comment type="similarity">
    <text evidence="1">Belongs to the sigma-70 factor family. ECF subfamily.</text>
</comment>
<name>A0ABP7PXQ5_9SPHI</name>
<dbReference type="InterPro" id="IPR036388">
    <property type="entry name" value="WH-like_DNA-bd_sf"/>
</dbReference>
<keyword evidence="3" id="KW-0731">Sigma factor</keyword>
<keyword evidence="8" id="KW-1185">Reference proteome</keyword>
<dbReference type="InterPro" id="IPR014284">
    <property type="entry name" value="RNA_pol_sigma-70_dom"/>
</dbReference>
<evidence type="ECO:0000313" key="7">
    <source>
        <dbReference type="EMBL" id="GAA3971799.1"/>
    </source>
</evidence>
<dbReference type="NCBIfam" id="TIGR02985">
    <property type="entry name" value="Sig70_bacteroi1"/>
    <property type="match status" value="1"/>
</dbReference>
<comment type="caution">
    <text evidence="7">The sequence shown here is derived from an EMBL/GenBank/DDBJ whole genome shotgun (WGS) entry which is preliminary data.</text>
</comment>
<evidence type="ECO:0000259" key="5">
    <source>
        <dbReference type="Pfam" id="PF04542"/>
    </source>
</evidence>
<dbReference type="EMBL" id="BAABAK010000012">
    <property type="protein sequence ID" value="GAA3971799.1"/>
    <property type="molecule type" value="Genomic_DNA"/>
</dbReference>
<dbReference type="Pfam" id="PF08281">
    <property type="entry name" value="Sigma70_r4_2"/>
    <property type="match status" value="1"/>
</dbReference>
<evidence type="ECO:0000259" key="6">
    <source>
        <dbReference type="Pfam" id="PF08281"/>
    </source>
</evidence>
<dbReference type="InterPro" id="IPR007627">
    <property type="entry name" value="RNA_pol_sigma70_r2"/>
</dbReference>
<dbReference type="PANTHER" id="PTHR43133">
    <property type="entry name" value="RNA POLYMERASE ECF-TYPE SIGMA FACTO"/>
    <property type="match status" value="1"/>
</dbReference>
<accession>A0ABP7PXQ5</accession>
<dbReference type="Pfam" id="PF04542">
    <property type="entry name" value="Sigma70_r2"/>
    <property type="match status" value="1"/>
</dbReference>
<dbReference type="InterPro" id="IPR013249">
    <property type="entry name" value="RNA_pol_sigma70_r4_t2"/>
</dbReference>
<dbReference type="InterPro" id="IPR013324">
    <property type="entry name" value="RNA_pol_sigma_r3/r4-like"/>
</dbReference>
<sequence length="185" mass="21295">MSELLIASLKRDDSLAMEQIFGIYWEKVFDAAFRKVCNEDVAQDITQEIFISLWENRKSLELTGNLSGYLHGAVKYKVINYFRSNAIKEGHQAEFAVLMNQQHVSTADEILILRDTSKEVENALQSLPERMRLIISMSRKQDKSIKEIAAELNISAQTVKNQITAAMKLLRENLSYVLFITFFIR</sequence>
<keyword evidence="4" id="KW-0804">Transcription</keyword>
<protein>
    <submittedName>
        <fullName evidence="7">RNA polymerase sigma-70 factor</fullName>
    </submittedName>
</protein>
<dbReference type="InterPro" id="IPR014327">
    <property type="entry name" value="RNA_pol_sigma70_bacteroid"/>
</dbReference>
<feature type="domain" description="RNA polymerase sigma-70 region 2" evidence="5">
    <location>
        <begin position="28"/>
        <end position="85"/>
    </location>
</feature>
<dbReference type="Proteomes" id="UP001501081">
    <property type="component" value="Unassembled WGS sequence"/>
</dbReference>